<dbReference type="AlphaFoldDB" id="A0A550J7U6"/>
<dbReference type="Gene3D" id="3.40.50.300">
    <property type="entry name" value="P-loop containing nucleotide triphosphate hydrolases"/>
    <property type="match status" value="1"/>
</dbReference>
<keyword evidence="1" id="KW-0813">Transport</keyword>
<evidence type="ECO:0000313" key="5">
    <source>
        <dbReference type="EMBL" id="TRO79298.1"/>
    </source>
</evidence>
<dbReference type="SMART" id="SM00382">
    <property type="entry name" value="AAA"/>
    <property type="match status" value="1"/>
</dbReference>
<dbReference type="PROSITE" id="PS00211">
    <property type="entry name" value="ABC_TRANSPORTER_1"/>
    <property type="match status" value="1"/>
</dbReference>
<dbReference type="InterPro" id="IPR003439">
    <property type="entry name" value="ABC_transporter-like_ATP-bd"/>
</dbReference>
<dbReference type="RefSeq" id="WP_092053756.1">
    <property type="nucleotide sequence ID" value="NZ_FOJJ01000003.1"/>
</dbReference>
<organism evidence="5 6">
    <name type="scientific">Trichloromonas acetexigens</name>
    <dbReference type="NCBI Taxonomy" id="38815"/>
    <lineage>
        <taxon>Bacteria</taxon>
        <taxon>Pseudomonadati</taxon>
        <taxon>Thermodesulfobacteriota</taxon>
        <taxon>Desulfuromonadia</taxon>
        <taxon>Desulfuromonadales</taxon>
        <taxon>Trichloromonadaceae</taxon>
        <taxon>Trichloromonas</taxon>
    </lineage>
</organism>
<dbReference type="InterPro" id="IPR017871">
    <property type="entry name" value="ABC_transporter-like_CS"/>
</dbReference>
<dbReference type="InterPro" id="IPR027417">
    <property type="entry name" value="P-loop_NTPase"/>
</dbReference>
<gene>
    <name evidence="5" type="ORF">FL622_13585</name>
</gene>
<dbReference type="GO" id="GO:0022857">
    <property type="term" value="F:transmembrane transporter activity"/>
    <property type="evidence" value="ECO:0007669"/>
    <property type="project" value="TreeGrafter"/>
</dbReference>
<proteinExistence type="predicted"/>
<dbReference type="EMBL" id="VJVV01000011">
    <property type="protein sequence ID" value="TRO79298.1"/>
    <property type="molecule type" value="Genomic_DNA"/>
</dbReference>
<dbReference type="Pfam" id="PF00005">
    <property type="entry name" value="ABC_tran"/>
    <property type="match status" value="1"/>
</dbReference>
<evidence type="ECO:0000259" key="4">
    <source>
        <dbReference type="PROSITE" id="PS50893"/>
    </source>
</evidence>
<evidence type="ECO:0000256" key="2">
    <source>
        <dbReference type="ARBA" id="ARBA00022741"/>
    </source>
</evidence>
<keyword evidence="3 5" id="KW-0067">ATP-binding</keyword>
<accession>A0A550J7U6</accession>
<protein>
    <submittedName>
        <fullName evidence="5">ABC transporter ATP-binding protein</fullName>
    </submittedName>
</protein>
<comment type="caution">
    <text evidence="5">The sequence shown here is derived from an EMBL/GenBank/DDBJ whole genome shotgun (WGS) entry which is preliminary data.</text>
</comment>
<keyword evidence="6" id="KW-1185">Reference proteome</keyword>
<dbReference type="PROSITE" id="PS50893">
    <property type="entry name" value="ABC_TRANSPORTER_2"/>
    <property type="match status" value="1"/>
</dbReference>
<sequence length="245" mass="26795">MTPLYELSDIEHHREGRTVLAIDRLELLPGRFYALTGANGAGKSTLLHLLALLDRPSRGELRIDGQSLPGSNRHLYRLRREITLVHQAVFLLSGSVADNLAFGLKLRGLSRRERNRRALWALQTVGLGDFGERRANRLSGGESRRVALARALALKPRVLLLDEPTTGLDESSAAAFEGLLAGLRDQGLSLVMASHDRALVQRLGAEEIRLAEGRILGRPLAGSTQHRLAVAGSSLCLNPSKMPER</sequence>
<evidence type="ECO:0000256" key="1">
    <source>
        <dbReference type="ARBA" id="ARBA00022448"/>
    </source>
</evidence>
<dbReference type="GO" id="GO:0005886">
    <property type="term" value="C:plasma membrane"/>
    <property type="evidence" value="ECO:0007669"/>
    <property type="project" value="TreeGrafter"/>
</dbReference>
<dbReference type="GO" id="GO:0005524">
    <property type="term" value="F:ATP binding"/>
    <property type="evidence" value="ECO:0007669"/>
    <property type="project" value="UniProtKB-KW"/>
</dbReference>
<evidence type="ECO:0000313" key="6">
    <source>
        <dbReference type="Proteomes" id="UP000317155"/>
    </source>
</evidence>
<dbReference type="OrthoDB" id="9809450at2"/>
<evidence type="ECO:0000256" key="3">
    <source>
        <dbReference type="ARBA" id="ARBA00022840"/>
    </source>
</evidence>
<dbReference type="InterPro" id="IPR015856">
    <property type="entry name" value="ABC_transpr_CbiO/EcfA_su"/>
</dbReference>
<feature type="domain" description="ABC transporter" evidence="4">
    <location>
        <begin position="5"/>
        <end position="237"/>
    </location>
</feature>
<name>A0A550J7U6_9BACT</name>
<dbReference type="SUPFAM" id="SSF52540">
    <property type="entry name" value="P-loop containing nucleoside triphosphate hydrolases"/>
    <property type="match status" value="1"/>
</dbReference>
<keyword evidence="2" id="KW-0547">Nucleotide-binding</keyword>
<dbReference type="InterPro" id="IPR015854">
    <property type="entry name" value="ABC_transpr_LolD-like"/>
</dbReference>
<dbReference type="Proteomes" id="UP000317155">
    <property type="component" value="Unassembled WGS sequence"/>
</dbReference>
<dbReference type="GO" id="GO:0016887">
    <property type="term" value="F:ATP hydrolysis activity"/>
    <property type="evidence" value="ECO:0007669"/>
    <property type="project" value="InterPro"/>
</dbReference>
<dbReference type="CDD" id="cd03225">
    <property type="entry name" value="ABC_cobalt_CbiO_domain1"/>
    <property type="match status" value="1"/>
</dbReference>
<reference evidence="5 6" key="1">
    <citation type="submission" date="2019-07" db="EMBL/GenBank/DDBJ databases">
        <title>Insights of Desulfuromonas acetexigens electromicrobiology.</title>
        <authorList>
            <person name="Katuri K."/>
            <person name="Sapireddy V."/>
            <person name="Shaw D.R."/>
            <person name="Saikaly P."/>
        </authorList>
    </citation>
    <scope>NUCLEOTIDE SEQUENCE [LARGE SCALE GENOMIC DNA]</scope>
    <source>
        <strain evidence="5 6">2873</strain>
    </source>
</reference>
<dbReference type="PANTHER" id="PTHR24220">
    <property type="entry name" value="IMPORT ATP-BINDING PROTEIN"/>
    <property type="match status" value="1"/>
</dbReference>
<dbReference type="PANTHER" id="PTHR24220:SF612">
    <property type="entry name" value="FE(3+) IONS IMPORT ATP-BINDING PROTEIN FBPC"/>
    <property type="match status" value="1"/>
</dbReference>
<dbReference type="InterPro" id="IPR003593">
    <property type="entry name" value="AAA+_ATPase"/>
</dbReference>